<dbReference type="AlphaFoldDB" id="A0A7Y9I6Q1"/>
<dbReference type="RefSeq" id="WP_179751332.1">
    <property type="nucleotide sequence ID" value="NZ_JACCBU010000001.1"/>
</dbReference>
<protein>
    <recommendedName>
        <fullName evidence="3 5">acylphosphatase</fullName>
        <ecNumber evidence="2 5">3.6.1.7</ecNumber>
    </recommendedName>
</protein>
<name>A0A7Y9I6Q1_9ACTN</name>
<dbReference type="EMBL" id="JACCBU010000001">
    <property type="protein sequence ID" value="NYE71289.1"/>
    <property type="molecule type" value="Genomic_DNA"/>
</dbReference>
<dbReference type="InterPro" id="IPR036046">
    <property type="entry name" value="Acylphosphatase-like_dom_sf"/>
</dbReference>
<reference evidence="8 9" key="1">
    <citation type="submission" date="2020-07" db="EMBL/GenBank/DDBJ databases">
        <title>Sequencing the genomes of 1000 actinobacteria strains.</title>
        <authorList>
            <person name="Klenk H.-P."/>
        </authorList>
    </citation>
    <scope>NUCLEOTIDE SEQUENCE [LARGE SCALE GENOMIC DNA]</scope>
    <source>
        <strain evidence="8 9">DSM 22083</strain>
    </source>
</reference>
<sequence length="89" mass="9464">MAAIRVRVTGRVQGVGFRYGTADRARALGLTGSAVNRPDGSVDVEAYGDEPAVQRLLDWLRGPGAPGRVRQVEVTRLDDAAAPRTFSIG</sequence>
<evidence type="ECO:0000256" key="4">
    <source>
        <dbReference type="ARBA" id="ARBA00047645"/>
    </source>
</evidence>
<comment type="caution">
    <text evidence="8">The sequence shown here is derived from an EMBL/GenBank/DDBJ whole genome shotgun (WGS) entry which is preliminary data.</text>
</comment>
<dbReference type="Pfam" id="PF00708">
    <property type="entry name" value="Acylphosphatase"/>
    <property type="match status" value="1"/>
</dbReference>
<dbReference type="EC" id="3.6.1.7" evidence="2 5"/>
<gene>
    <name evidence="8" type="ORF">BKA15_002618</name>
</gene>
<dbReference type="GO" id="GO:0003998">
    <property type="term" value="F:acylphosphatase activity"/>
    <property type="evidence" value="ECO:0007669"/>
    <property type="project" value="UniProtKB-EC"/>
</dbReference>
<evidence type="ECO:0000256" key="3">
    <source>
        <dbReference type="ARBA" id="ARBA00015991"/>
    </source>
</evidence>
<keyword evidence="5 8" id="KW-0378">Hydrolase</keyword>
<accession>A0A7Y9I6Q1</accession>
<keyword evidence="9" id="KW-1185">Reference proteome</keyword>
<comment type="catalytic activity">
    <reaction evidence="4 5">
        <text>an acyl phosphate + H2O = a carboxylate + phosphate + H(+)</text>
        <dbReference type="Rhea" id="RHEA:14965"/>
        <dbReference type="ChEBI" id="CHEBI:15377"/>
        <dbReference type="ChEBI" id="CHEBI:15378"/>
        <dbReference type="ChEBI" id="CHEBI:29067"/>
        <dbReference type="ChEBI" id="CHEBI:43474"/>
        <dbReference type="ChEBI" id="CHEBI:59918"/>
        <dbReference type="EC" id="3.6.1.7"/>
    </reaction>
</comment>
<evidence type="ECO:0000256" key="5">
    <source>
        <dbReference type="PROSITE-ProRule" id="PRU00520"/>
    </source>
</evidence>
<dbReference type="PANTHER" id="PTHR47268:SF4">
    <property type="entry name" value="ACYLPHOSPHATASE"/>
    <property type="match status" value="1"/>
</dbReference>
<dbReference type="InterPro" id="IPR017968">
    <property type="entry name" value="Acylphosphatase_CS"/>
</dbReference>
<dbReference type="PANTHER" id="PTHR47268">
    <property type="entry name" value="ACYLPHOSPHATASE"/>
    <property type="match status" value="1"/>
</dbReference>
<evidence type="ECO:0000256" key="1">
    <source>
        <dbReference type="ARBA" id="ARBA00005614"/>
    </source>
</evidence>
<feature type="active site" evidence="5">
    <location>
        <position position="18"/>
    </location>
</feature>
<dbReference type="SUPFAM" id="SSF54975">
    <property type="entry name" value="Acylphosphatase/BLUF domain-like"/>
    <property type="match status" value="1"/>
</dbReference>
<organism evidence="8 9">
    <name type="scientific">Microlunatus parietis</name>
    <dbReference type="NCBI Taxonomy" id="682979"/>
    <lineage>
        <taxon>Bacteria</taxon>
        <taxon>Bacillati</taxon>
        <taxon>Actinomycetota</taxon>
        <taxon>Actinomycetes</taxon>
        <taxon>Propionibacteriales</taxon>
        <taxon>Propionibacteriaceae</taxon>
        <taxon>Microlunatus</taxon>
    </lineage>
</organism>
<evidence type="ECO:0000313" key="9">
    <source>
        <dbReference type="Proteomes" id="UP000569914"/>
    </source>
</evidence>
<comment type="similarity">
    <text evidence="1 6">Belongs to the acylphosphatase family.</text>
</comment>
<dbReference type="Gene3D" id="3.30.70.100">
    <property type="match status" value="1"/>
</dbReference>
<evidence type="ECO:0000256" key="6">
    <source>
        <dbReference type="RuleBase" id="RU004168"/>
    </source>
</evidence>
<evidence type="ECO:0000313" key="8">
    <source>
        <dbReference type="EMBL" id="NYE71289.1"/>
    </source>
</evidence>
<dbReference type="Proteomes" id="UP000569914">
    <property type="component" value="Unassembled WGS sequence"/>
</dbReference>
<dbReference type="PROSITE" id="PS00150">
    <property type="entry name" value="ACYLPHOSPHATASE_1"/>
    <property type="match status" value="1"/>
</dbReference>
<dbReference type="PROSITE" id="PS51160">
    <property type="entry name" value="ACYLPHOSPHATASE_3"/>
    <property type="match status" value="1"/>
</dbReference>
<evidence type="ECO:0000256" key="2">
    <source>
        <dbReference type="ARBA" id="ARBA00012150"/>
    </source>
</evidence>
<feature type="domain" description="Acylphosphatase-like" evidence="7">
    <location>
        <begin position="3"/>
        <end position="89"/>
    </location>
</feature>
<feature type="active site" evidence="5">
    <location>
        <position position="36"/>
    </location>
</feature>
<proteinExistence type="inferred from homology"/>
<evidence type="ECO:0000259" key="7">
    <source>
        <dbReference type="PROSITE" id="PS51160"/>
    </source>
</evidence>
<dbReference type="InterPro" id="IPR001792">
    <property type="entry name" value="Acylphosphatase-like_dom"/>
</dbReference>
<dbReference type="InterPro" id="IPR020456">
    <property type="entry name" value="Acylphosphatase"/>
</dbReference>